<dbReference type="STRING" id="454194.PYK22_01831"/>
<sequence length="341" mass="37879">MKFEPRNILVIDFGQLGDVVLSLPALRAIRERFAQARITVVAGRPGAPVVELSGCADSVLAVDRVALRDGPKPMAIWRIAQLVKTVRQARFDFVIDLHSLYETNLLGYLSGAPVRLYARRPGRSLDFLSNFRPQPPIEDPSKHAVDRYLDVLKPLGIENVSRTPRLHTRVEDEKAIEELLTKAKAKRMVPLVGLFPGAGHPSRRWPLDRFAELATRLERSDEVQVVVLLGPEERALVKTIRESFTGSTIILDRLSIPQLAAALARLSVFVSNDTGPLHLATAVGTPVVMLLDRPTPNSFIPFGVKNRVIYSRAIEEIAPEEVHAAVRELLAAPRTADLFRR</sequence>
<protein>
    <submittedName>
        <fullName evidence="3">ADP-heptose:LPS heptosyltransferase</fullName>
    </submittedName>
</protein>
<gene>
    <name evidence="3" type="ORF">PYK22_01831</name>
</gene>
<evidence type="ECO:0000313" key="3">
    <source>
        <dbReference type="EMBL" id="CDM65824.1"/>
    </source>
</evidence>
<organism evidence="3 4">
    <name type="scientific">Pyrinomonas methylaliphatogenes</name>
    <dbReference type="NCBI Taxonomy" id="454194"/>
    <lineage>
        <taxon>Bacteria</taxon>
        <taxon>Pseudomonadati</taxon>
        <taxon>Acidobacteriota</taxon>
        <taxon>Blastocatellia</taxon>
        <taxon>Blastocatellales</taxon>
        <taxon>Pyrinomonadaceae</taxon>
        <taxon>Pyrinomonas</taxon>
    </lineage>
</organism>
<dbReference type="EMBL" id="CBXV010000006">
    <property type="protein sequence ID" value="CDM65824.1"/>
    <property type="molecule type" value="Genomic_DNA"/>
</dbReference>
<proteinExistence type="predicted"/>
<dbReference type="Gene3D" id="3.40.50.2000">
    <property type="entry name" value="Glycogen Phosphorylase B"/>
    <property type="match status" value="2"/>
</dbReference>
<accession>A0A0B6WZT4</accession>
<evidence type="ECO:0000313" key="4">
    <source>
        <dbReference type="Proteomes" id="UP000031518"/>
    </source>
</evidence>
<dbReference type="CDD" id="cd03789">
    <property type="entry name" value="GT9_LPS_heptosyltransferase"/>
    <property type="match status" value="1"/>
</dbReference>
<evidence type="ECO:0000256" key="2">
    <source>
        <dbReference type="ARBA" id="ARBA00022679"/>
    </source>
</evidence>
<dbReference type="AlphaFoldDB" id="A0A0B6WZT4"/>
<reference evidence="3 4" key="2">
    <citation type="submission" date="2015-01" db="EMBL/GenBank/DDBJ databases">
        <title>Complete genome sequence of Pyrinomonas methylaliphatogenes type strain K22T.</title>
        <authorList>
            <person name="Lee K.C.Y."/>
            <person name="Power J.F."/>
            <person name="Dunfield P.F."/>
            <person name="Morgan X.C."/>
            <person name="Huttenhower C."/>
            <person name="Stott M.B."/>
        </authorList>
    </citation>
    <scope>NUCLEOTIDE SEQUENCE [LARGE SCALE GENOMIC DNA]</scope>
    <source>
        <strain evidence="3 4">K22</strain>
    </source>
</reference>
<dbReference type="Pfam" id="PF01075">
    <property type="entry name" value="Glyco_transf_9"/>
    <property type="match status" value="1"/>
</dbReference>
<keyword evidence="4" id="KW-1185">Reference proteome</keyword>
<evidence type="ECO:0000256" key="1">
    <source>
        <dbReference type="ARBA" id="ARBA00022676"/>
    </source>
</evidence>
<dbReference type="GO" id="GO:0005829">
    <property type="term" value="C:cytosol"/>
    <property type="evidence" value="ECO:0007669"/>
    <property type="project" value="TreeGrafter"/>
</dbReference>
<dbReference type="InterPro" id="IPR051199">
    <property type="entry name" value="LPS_LOS_Heptosyltrfase"/>
</dbReference>
<dbReference type="GO" id="GO:0008713">
    <property type="term" value="F:ADP-heptose-lipopolysaccharide heptosyltransferase activity"/>
    <property type="evidence" value="ECO:0007669"/>
    <property type="project" value="TreeGrafter"/>
</dbReference>
<dbReference type="RefSeq" id="WP_235789160.1">
    <property type="nucleotide sequence ID" value="NZ_CBXV010000006.1"/>
</dbReference>
<keyword evidence="1" id="KW-0328">Glycosyltransferase</keyword>
<dbReference type="SUPFAM" id="SSF53756">
    <property type="entry name" value="UDP-Glycosyltransferase/glycogen phosphorylase"/>
    <property type="match status" value="1"/>
</dbReference>
<dbReference type="Proteomes" id="UP000031518">
    <property type="component" value="Unassembled WGS sequence"/>
</dbReference>
<dbReference type="PANTHER" id="PTHR30160">
    <property type="entry name" value="TETRAACYLDISACCHARIDE 4'-KINASE-RELATED"/>
    <property type="match status" value="1"/>
</dbReference>
<name>A0A0B6WZT4_9BACT</name>
<keyword evidence="2 3" id="KW-0808">Transferase</keyword>
<reference evidence="3 4" key="1">
    <citation type="submission" date="2013-12" db="EMBL/GenBank/DDBJ databases">
        <authorList>
            <person name="Stott M."/>
        </authorList>
    </citation>
    <scope>NUCLEOTIDE SEQUENCE [LARGE SCALE GENOMIC DNA]</scope>
    <source>
        <strain evidence="3 4">K22</strain>
    </source>
</reference>
<dbReference type="InterPro" id="IPR002201">
    <property type="entry name" value="Glyco_trans_9"/>
</dbReference>
<dbReference type="GO" id="GO:0009244">
    <property type="term" value="P:lipopolysaccharide core region biosynthetic process"/>
    <property type="evidence" value="ECO:0007669"/>
    <property type="project" value="TreeGrafter"/>
</dbReference>